<organism evidence="12 13">
    <name type="scientific">Fusarium pseudocircinatum</name>
    <dbReference type="NCBI Taxonomy" id="56676"/>
    <lineage>
        <taxon>Eukaryota</taxon>
        <taxon>Fungi</taxon>
        <taxon>Dikarya</taxon>
        <taxon>Ascomycota</taxon>
        <taxon>Pezizomycotina</taxon>
        <taxon>Sordariomycetes</taxon>
        <taxon>Hypocreomycetidae</taxon>
        <taxon>Hypocreales</taxon>
        <taxon>Nectriaceae</taxon>
        <taxon>Fusarium</taxon>
        <taxon>Fusarium fujikuroi species complex</taxon>
    </lineage>
</organism>
<keyword evidence="13" id="KW-1185">Reference proteome</keyword>
<accession>A0A8H5NXM1</accession>
<dbReference type="CDD" id="cd00067">
    <property type="entry name" value="GAL4"/>
    <property type="match status" value="1"/>
</dbReference>
<comment type="subcellular location">
    <subcellularLocation>
        <location evidence="1">Nucleus</location>
    </subcellularLocation>
</comment>
<evidence type="ECO:0000256" key="4">
    <source>
        <dbReference type="ARBA" id="ARBA00023015"/>
    </source>
</evidence>
<evidence type="ECO:0000256" key="3">
    <source>
        <dbReference type="ARBA" id="ARBA00022833"/>
    </source>
</evidence>
<evidence type="ECO:0000256" key="2">
    <source>
        <dbReference type="ARBA" id="ARBA00022723"/>
    </source>
</evidence>
<gene>
    <name evidence="12" type="ORF">FPCIR_11148</name>
</gene>
<evidence type="ECO:0000313" key="13">
    <source>
        <dbReference type="Proteomes" id="UP000546213"/>
    </source>
</evidence>
<evidence type="ECO:0000256" key="9">
    <source>
        <dbReference type="ARBA" id="ARBA00041135"/>
    </source>
</evidence>
<dbReference type="AlphaFoldDB" id="A0A8H5NXM1"/>
<dbReference type="GO" id="GO:0008270">
    <property type="term" value="F:zinc ion binding"/>
    <property type="evidence" value="ECO:0007669"/>
    <property type="project" value="InterPro"/>
</dbReference>
<reference evidence="12 13" key="1">
    <citation type="submission" date="2020-05" db="EMBL/GenBank/DDBJ databases">
        <title>Identification and distribution of gene clusters putatively required for synthesis of sphingolipid metabolism inhibitors in phylogenetically diverse species of the filamentous fungus Fusarium.</title>
        <authorList>
            <person name="Kim H.-S."/>
            <person name="Busman M."/>
            <person name="Brown D.W."/>
            <person name="Divon H."/>
            <person name="Uhlig S."/>
            <person name="Proctor R.H."/>
        </authorList>
    </citation>
    <scope>NUCLEOTIDE SEQUENCE [LARGE SCALE GENOMIC DNA]</scope>
    <source>
        <strain evidence="12 13">NRRL 36939</strain>
    </source>
</reference>
<sequence length="930" mass="105438">MPPIRSGRASKACDLCRKYKTRCYASGSSNGTCLRYVSREDSAVRGRRSSVDDRLERLERTVSALVDKLDSKLDEIAGSSNNNNRPSVVEVPVPSAELDPAPVFLIRDAATDAGVHSPEQAITQTGPQSDVISTGLVPLQTAHSLLGLFHVHYGRWVRFPEDIPTDRLLLHVRKSPLLLCSIFLISVRHTSQNLADRLAPKLFEESKRLITASLLEVPQTLEFFQAVLILSLWSTTIGQVPLSIDSWLLTGYAIQQALASPHFMEVVRPGSSQHIDDTLDAWCLWNHLCVAHLQYCVGTRRHSLLTQAQVDQCVNFVKSNEVNNYEARMGAEVQLYWIIYNKCGIAQVDLAGTKHALQAWQQDWMVLFHEPRSQFLQMGFHFAHLLAHCQSLKSPKSVMHSSVLKEMIKHSKIIINLAIDTTDDRTRHLTDHIYHILSFSALTLCRIVHTYESKLRAANYDTTELDNIVFKLITWFKTIGLPCHAAHILGDIVHAQFQKLRPEFQPSTPLVSGALSENPDEYFSPAKFYDETRPPIHCLAPLAALAHRWQPLIEEASFRELKLNSESVLYAIENKILNPRRLSYLRRVDYSFPPPDEEHPPTTGPEVDSGFLPLLRLLAQIPLQEEPLVDLNVTVPWAKRGPSYLDKLEDHVEDNFEELNSCLPEVPMIRSFYLSRGFGRFFYSPRSFCLVAGKMSRLGALTLRLMSERVPEIVLKERNDLLELAQSLNDLPSSIHQFDLNYFVNPRLLLDAMALEPTTEDILSRELCKFSQREGLKDFSFGGSIEPTIFWPLESDTDEGPHWPSLKAFELTPSDVSPSGKRLVVRNVWRSPDIWHPMFPVDDVANEYFTAAARCLSRMPKAEYLSIELRDSWSTTLVFCTGYPNDPDEPILRLSGGGGAKISEETEKEWRKTAEIHNLKFSMEVDEEED</sequence>
<keyword evidence="5" id="KW-0238">DNA-binding</keyword>
<evidence type="ECO:0000313" key="12">
    <source>
        <dbReference type="EMBL" id="KAF5579385.1"/>
    </source>
</evidence>
<dbReference type="GO" id="GO:0005634">
    <property type="term" value="C:nucleus"/>
    <property type="evidence" value="ECO:0007669"/>
    <property type="project" value="UniProtKB-SubCell"/>
</dbReference>
<protein>
    <recommendedName>
        <fullName evidence="9">Transcriptional activator of proteases prtT</fullName>
    </recommendedName>
    <alternativeName>
        <fullName evidence="10">Zn(2)-C6 zinc finger-containing protein prtT</fullName>
    </alternativeName>
</protein>
<keyword evidence="7" id="KW-0539">Nucleus</keyword>
<dbReference type="PANTHER" id="PTHR31845:SF34">
    <property type="entry name" value="TRANSCRIPTIONAL ACTIVATOR OF PROTEASES PRTT"/>
    <property type="match status" value="1"/>
</dbReference>
<keyword evidence="11" id="KW-0175">Coiled coil</keyword>
<proteinExistence type="inferred from homology"/>
<keyword evidence="4" id="KW-0805">Transcription regulation</keyword>
<dbReference type="EMBL" id="JAAOAS010000334">
    <property type="protein sequence ID" value="KAF5579385.1"/>
    <property type="molecule type" value="Genomic_DNA"/>
</dbReference>
<dbReference type="InterPro" id="IPR001138">
    <property type="entry name" value="Zn2Cys6_DnaBD"/>
</dbReference>
<dbReference type="GO" id="GO:0000976">
    <property type="term" value="F:transcription cis-regulatory region binding"/>
    <property type="evidence" value="ECO:0007669"/>
    <property type="project" value="TreeGrafter"/>
</dbReference>
<keyword evidence="2" id="KW-0479">Metal-binding</keyword>
<name>A0A8H5NXM1_9HYPO</name>
<evidence type="ECO:0000256" key="5">
    <source>
        <dbReference type="ARBA" id="ARBA00023125"/>
    </source>
</evidence>
<dbReference type="CDD" id="cd12148">
    <property type="entry name" value="fungal_TF_MHR"/>
    <property type="match status" value="1"/>
</dbReference>
<dbReference type="InterPro" id="IPR051089">
    <property type="entry name" value="prtT"/>
</dbReference>
<dbReference type="GO" id="GO:0000981">
    <property type="term" value="F:DNA-binding transcription factor activity, RNA polymerase II-specific"/>
    <property type="evidence" value="ECO:0007669"/>
    <property type="project" value="InterPro"/>
</dbReference>
<evidence type="ECO:0000256" key="10">
    <source>
        <dbReference type="ARBA" id="ARBA00042461"/>
    </source>
</evidence>
<evidence type="ECO:0000256" key="8">
    <source>
        <dbReference type="ARBA" id="ARBA00038134"/>
    </source>
</evidence>
<dbReference type="OrthoDB" id="2595934at2759"/>
<keyword evidence="6" id="KW-0804">Transcription</keyword>
<evidence type="ECO:0000256" key="1">
    <source>
        <dbReference type="ARBA" id="ARBA00004123"/>
    </source>
</evidence>
<dbReference type="PANTHER" id="PTHR31845">
    <property type="entry name" value="FINGER DOMAIN PROTEIN, PUTATIVE-RELATED"/>
    <property type="match status" value="1"/>
</dbReference>
<evidence type="ECO:0000256" key="6">
    <source>
        <dbReference type="ARBA" id="ARBA00023163"/>
    </source>
</evidence>
<dbReference type="Proteomes" id="UP000546213">
    <property type="component" value="Unassembled WGS sequence"/>
</dbReference>
<evidence type="ECO:0000256" key="7">
    <source>
        <dbReference type="ARBA" id="ARBA00023242"/>
    </source>
</evidence>
<feature type="coiled-coil region" evidence="11">
    <location>
        <begin position="48"/>
        <end position="75"/>
    </location>
</feature>
<keyword evidence="3" id="KW-0862">Zinc</keyword>
<evidence type="ECO:0000256" key="11">
    <source>
        <dbReference type="SAM" id="Coils"/>
    </source>
</evidence>
<comment type="similarity">
    <text evidence="8">Belongs to the prtT family.</text>
</comment>
<comment type="caution">
    <text evidence="12">The sequence shown here is derived from an EMBL/GenBank/DDBJ whole genome shotgun (WGS) entry which is preliminary data.</text>
</comment>